<dbReference type="EMBL" id="AKHW03002524">
    <property type="protein sequence ID" value="KYO38241.1"/>
    <property type="molecule type" value="Genomic_DNA"/>
</dbReference>
<accession>A0A151NN41</accession>
<evidence type="ECO:0000313" key="2">
    <source>
        <dbReference type="EMBL" id="KYO38241.1"/>
    </source>
</evidence>
<feature type="compositionally biased region" description="Polar residues" evidence="1">
    <location>
        <begin position="75"/>
        <end position="84"/>
    </location>
</feature>
<sequence length="84" mass="9520">METFNSSVKSLWQEQCFEDFITGRFCPLQSCFVLFGHGHSRRDNLKWEKLCRTVQAIKCRTSVGPGFSGGDKLSDQQGESVVKD</sequence>
<dbReference type="Proteomes" id="UP000050525">
    <property type="component" value="Unassembled WGS sequence"/>
</dbReference>
<keyword evidence="3" id="KW-1185">Reference proteome</keyword>
<comment type="caution">
    <text evidence="2">The sequence shown here is derived from an EMBL/GenBank/DDBJ whole genome shotgun (WGS) entry which is preliminary data.</text>
</comment>
<proteinExistence type="predicted"/>
<organism evidence="2 3">
    <name type="scientific">Alligator mississippiensis</name>
    <name type="common">American alligator</name>
    <dbReference type="NCBI Taxonomy" id="8496"/>
    <lineage>
        <taxon>Eukaryota</taxon>
        <taxon>Metazoa</taxon>
        <taxon>Chordata</taxon>
        <taxon>Craniata</taxon>
        <taxon>Vertebrata</taxon>
        <taxon>Euteleostomi</taxon>
        <taxon>Archelosauria</taxon>
        <taxon>Archosauria</taxon>
        <taxon>Crocodylia</taxon>
        <taxon>Alligatoridae</taxon>
        <taxon>Alligatorinae</taxon>
        <taxon>Alligator</taxon>
    </lineage>
</organism>
<reference evidence="2 3" key="1">
    <citation type="journal article" date="2012" name="Genome Biol.">
        <title>Sequencing three crocodilian genomes to illuminate the evolution of archosaurs and amniotes.</title>
        <authorList>
            <person name="St John J.A."/>
            <person name="Braun E.L."/>
            <person name="Isberg S.R."/>
            <person name="Miles L.G."/>
            <person name="Chong A.Y."/>
            <person name="Gongora J."/>
            <person name="Dalzell P."/>
            <person name="Moran C."/>
            <person name="Bed'hom B."/>
            <person name="Abzhanov A."/>
            <person name="Burgess S.C."/>
            <person name="Cooksey A.M."/>
            <person name="Castoe T.A."/>
            <person name="Crawford N.G."/>
            <person name="Densmore L.D."/>
            <person name="Drew J.C."/>
            <person name="Edwards S.V."/>
            <person name="Faircloth B.C."/>
            <person name="Fujita M.K."/>
            <person name="Greenwold M.J."/>
            <person name="Hoffmann F.G."/>
            <person name="Howard J.M."/>
            <person name="Iguchi T."/>
            <person name="Janes D.E."/>
            <person name="Khan S.Y."/>
            <person name="Kohno S."/>
            <person name="de Koning A.J."/>
            <person name="Lance S.L."/>
            <person name="McCarthy F.M."/>
            <person name="McCormack J.E."/>
            <person name="Merchant M.E."/>
            <person name="Peterson D.G."/>
            <person name="Pollock D.D."/>
            <person name="Pourmand N."/>
            <person name="Raney B.J."/>
            <person name="Roessler K.A."/>
            <person name="Sanford J.R."/>
            <person name="Sawyer R.H."/>
            <person name="Schmidt C.J."/>
            <person name="Triplett E.W."/>
            <person name="Tuberville T.D."/>
            <person name="Venegas-Anaya M."/>
            <person name="Howard J.T."/>
            <person name="Jarvis E.D."/>
            <person name="Guillette L.J.Jr."/>
            <person name="Glenn T.C."/>
            <person name="Green R.E."/>
            <person name="Ray D.A."/>
        </authorList>
    </citation>
    <scope>NUCLEOTIDE SEQUENCE [LARGE SCALE GENOMIC DNA]</scope>
    <source>
        <strain evidence="2">KSC_2009_1</strain>
    </source>
</reference>
<name>A0A151NN41_ALLMI</name>
<evidence type="ECO:0000313" key="3">
    <source>
        <dbReference type="Proteomes" id="UP000050525"/>
    </source>
</evidence>
<evidence type="ECO:0000256" key="1">
    <source>
        <dbReference type="SAM" id="MobiDB-lite"/>
    </source>
</evidence>
<gene>
    <name evidence="2" type="ORF">Y1Q_0015518</name>
</gene>
<protein>
    <submittedName>
        <fullName evidence="2">Uncharacterized protein</fullName>
    </submittedName>
</protein>
<dbReference type="AlphaFoldDB" id="A0A151NN41"/>
<feature type="region of interest" description="Disordered" evidence="1">
    <location>
        <begin position="63"/>
        <end position="84"/>
    </location>
</feature>